<feature type="compositionally biased region" description="Polar residues" evidence="9">
    <location>
        <begin position="241"/>
        <end position="253"/>
    </location>
</feature>
<comment type="subcellular location">
    <subcellularLocation>
        <location evidence="1">Membrane</location>
        <topology evidence="1">Multi-pass membrane protein</topology>
    </subcellularLocation>
</comment>
<dbReference type="InterPro" id="IPR012506">
    <property type="entry name" value="TMEM86B-like"/>
</dbReference>
<evidence type="ECO:0000313" key="11">
    <source>
        <dbReference type="EMBL" id="CAG6556374.1"/>
    </source>
</evidence>
<evidence type="ECO:0000256" key="10">
    <source>
        <dbReference type="SAM" id="Phobius"/>
    </source>
</evidence>
<evidence type="ECO:0000256" key="8">
    <source>
        <dbReference type="ARBA" id="ARBA00049560"/>
    </source>
</evidence>
<feature type="transmembrane region" description="Helical" evidence="10">
    <location>
        <begin position="44"/>
        <end position="63"/>
    </location>
</feature>
<evidence type="ECO:0000256" key="6">
    <source>
        <dbReference type="ARBA" id="ARBA00035673"/>
    </source>
</evidence>
<dbReference type="PANTHER" id="PTHR31885">
    <property type="entry name" value="GH04784P"/>
    <property type="match status" value="1"/>
</dbReference>
<name>A0A8D8N8X2_CULPI</name>
<dbReference type="AlphaFoldDB" id="A0A8D8N8X2"/>
<evidence type="ECO:0000256" key="3">
    <source>
        <dbReference type="ARBA" id="ARBA00022692"/>
    </source>
</evidence>
<proteinExistence type="inferred from homology"/>
<accession>A0A8D8N8X2</accession>
<comment type="catalytic activity">
    <reaction evidence="8">
        <text>a 1-O-(1Z-alkenyl)-sn-glycero-3-phosphocholine + H2O = a 2,3-saturated aldehyde + sn-glycerol 3-phosphocholine</text>
        <dbReference type="Rhea" id="RHEA:22544"/>
        <dbReference type="ChEBI" id="CHEBI:15377"/>
        <dbReference type="ChEBI" id="CHEBI:16870"/>
        <dbReference type="ChEBI" id="CHEBI:73359"/>
        <dbReference type="ChEBI" id="CHEBI:77287"/>
        <dbReference type="EC" id="3.3.2.2"/>
    </reaction>
</comment>
<dbReference type="EMBL" id="HBUE01255789">
    <property type="protein sequence ID" value="CAG6556374.1"/>
    <property type="molecule type" value="Transcribed_RNA"/>
</dbReference>
<feature type="region of interest" description="Disordered" evidence="9">
    <location>
        <begin position="235"/>
        <end position="259"/>
    </location>
</feature>
<feature type="transmembrane region" description="Helical" evidence="10">
    <location>
        <begin position="147"/>
        <end position="164"/>
    </location>
</feature>
<organism evidence="11">
    <name type="scientific">Culex pipiens</name>
    <name type="common">House mosquito</name>
    <dbReference type="NCBI Taxonomy" id="7175"/>
    <lineage>
        <taxon>Eukaryota</taxon>
        <taxon>Metazoa</taxon>
        <taxon>Ecdysozoa</taxon>
        <taxon>Arthropoda</taxon>
        <taxon>Hexapoda</taxon>
        <taxon>Insecta</taxon>
        <taxon>Pterygota</taxon>
        <taxon>Neoptera</taxon>
        <taxon>Endopterygota</taxon>
        <taxon>Diptera</taxon>
        <taxon>Nematocera</taxon>
        <taxon>Culicoidea</taxon>
        <taxon>Culicidae</taxon>
        <taxon>Culicinae</taxon>
        <taxon>Culicini</taxon>
        <taxon>Culex</taxon>
        <taxon>Culex</taxon>
    </lineage>
</organism>
<reference evidence="11" key="1">
    <citation type="submission" date="2021-05" db="EMBL/GenBank/DDBJ databases">
        <authorList>
            <person name="Alioto T."/>
            <person name="Alioto T."/>
            <person name="Gomez Garrido J."/>
        </authorList>
    </citation>
    <scope>NUCLEOTIDE SEQUENCE</scope>
</reference>
<feature type="transmembrane region" description="Helical" evidence="10">
    <location>
        <begin position="75"/>
        <end position="94"/>
    </location>
</feature>
<keyword evidence="4 10" id="KW-1133">Transmembrane helix</keyword>
<comment type="similarity">
    <text evidence="2">Belongs to the TMEM86 family.</text>
</comment>
<feature type="transmembrane region" description="Helical" evidence="10">
    <location>
        <begin position="125"/>
        <end position="141"/>
    </location>
</feature>
<sequence length="259" mass="28623">MELLSERVVVQWRRTAKFAIPRMLAFFVTVTLYFTLIGKTERSTVTSTILKCLPIVTLWMFVLMSDFELKRSHRYKLLILAGLVASCAGDLLLNYDLFEAGMGAFGVAQIFYVSAFGFRPLRPWVGLPLYCFAIAAVAIMFHNLPTLIKICLPIYGALLVTMCWRSLARIDCFKNILRVACGLGSVLFVISDSIIAIDKFYTPVANAQTAIMVTYYVAQFGIALSVIEQSVTASGGPAATKTANSSKQRQNGTKQKKSA</sequence>
<evidence type="ECO:0000256" key="1">
    <source>
        <dbReference type="ARBA" id="ARBA00004141"/>
    </source>
</evidence>
<evidence type="ECO:0000256" key="2">
    <source>
        <dbReference type="ARBA" id="ARBA00007375"/>
    </source>
</evidence>
<dbReference type="GO" id="GO:0047408">
    <property type="term" value="F:alkenylglycerophosphocholine hydrolase activity"/>
    <property type="evidence" value="ECO:0007669"/>
    <property type="project" value="UniProtKB-EC"/>
</dbReference>
<dbReference type="EC" id="3.3.2.2" evidence="6"/>
<dbReference type="Pfam" id="PF07947">
    <property type="entry name" value="YhhN"/>
    <property type="match status" value="1"/>
</dbReference>
<feature type="transmembrane region" description="Helical" evidence="10">
    <location>
        <begin position="100"/>
        <end position="118"/>
    </location>
</feature>
<feature type="transmembrane region" description="Helical" evidence="10">
    <location>
        <begin position="209"/>
        <end position="227"/>
    </location>
</feature>
<comment type="catalytic activity">
    <reaction evidence="7">
        <text>a 1-O-(1Z-alkenyl)-sn-glycero-3-phosphoethanolamine + H2O = a 2,3-saturated aldehyde + sn-glycero-3-phosphoethanolamine</text>
        <dbReference type="Rhea" id="RHEA:16905"/>
        <dbReference type="ChEBI" id="CHEBI:15377"/>
        <dbReference type="ChEBI" id="CHEBI:73359"/>
        <dbReference type="ChEBI" id="CHEBI:77288"/>
        <dbReference type="ChEBI" id="CHEBI:143890"/>
        <dbReference type="EC" id="3.3.2.2"/>
    </reaction>
</comment>
<feature type="transmembrane region" description="Helical" evidence="10">
    <location>
        <begin position="176"/>
        <end position="197"/>
    </location>
</feature>
<feature type="transmembrane region" description="Helical" evidence="10">
    <location>
        <begin position="20"/>
        <end position="38"/>
    </location>
</feature>
<dbReference type="PANTHER" id="PTHR31885:SF6">
    <property type="entry name" value="GH04784P"/>
    <property type="match status" value="1"/>
</dbReference>
<evidence type="ECO:0000256" key="9">
    <source>
        <dbReference type="SAM" id="MobiDB-lite"/>
    </source>
</evidence>
<dbReference type="GO" id="GO:0016020">
    <property type="term" value="C:membrane"/>
    <property type="evidence" value="ECO:0007669"/>
    <property type="project" value="UniProtKB-SubCell"/>
</dbReference>
<keyword evidence="5 10" id="KW-0472">Membrane</keyword>
<protein>
    <recommendedName>
        <fullName evidence="6">lysoplasmalogenase</fullName>
        <ecNumber evidence="6">3.3.2.2</ecNumber>
    </recommendedName>
</protein>
<evidence type="ECO:0000256" key="4">
    <source>
        <dbReference type="ARBA" id="ARBA00022989"/>
    </source>
</evidence>
<evidence type="ECO:0000256" key="5">
    <source>
        <dbReference type="ARBA" id="ARBA00023136"/>
    </source>
</evidence>
<keyword evidence="3 10" id="KW-0812">Transmembrane</keyword>
<dbReference type="EMBL" id="HBUE01150805">
    <property type="protein sequence ID" value="CAG6505078.1"/>
    <property type="molecule type" value="Transcribed_RNA"/>
</dbReference>
<evidence type="ECO:0000256" key="7">
    <source>
        <dbReference type="ARBA" id="ARBA00049458"/>
    </source>
</evidence>